<accession>A0A8J3SK86</accession>
<organism evidence="1 2">
    <name type="scientific">Planobispora siamensis</name>
    <dbReference type="NCBI Taxonomy" id="936338"/>
    <lineage>
        <taxon>Bacteria</taxon>
        <taxon>Bacillati</taxon>
        <taxon>Actinomycetota</taxon>
        <taxon>Actinomycetes</taxon>
        <taxon>Streptosporangiales</taxon>
        <taxon>Streptosporangiaceae</taxon>
        <taxon>Planobispora</taxon>
    </lineage>
</organism>
<sequence length="94" mass="10437">MAGRQIALVTPTLYKIERMTVYRDESGARAAMARYRRALDGRARRTRTDGTVTVWRWEPLAIGQEALSVAGQRSSGLRRTIAVLRAVANSVHAP</sequence>
<evidence type="ECO:0000313" key="2">
    <source>
        <dbReference type="Proteomes" id="UP000619788"/>
    </source>
</evidence>
<gene>
    <name evidence="1" type="ORF">Psi01_64420</name>
</gene>
<dbReference type="EMBL" id="BOOJ01000057">
    <property type="protein sequence ID" value="GIH95812.1"/>
    <property type="molecule type" value="Genomic_DNA"/>
</dbReference>
<evidence type="ECO:0000313" key="1">
    <source>
        <dbReference type="EMBL" id="GIH95812.1"/>
    </source>
</evidence>
<protein>
    <submittedName>
        <fullName evidence="1">Uncharacterized protein</fullName>
    </submittedName>
</protein>
<reference evidence="1 2" key="1">
    <citation type="submission" date="2021-01" db="EMBL/GenBank/DDBJ databases">
        <title>Whole genome shotgun sequence of Planobispora siamensis NBRC 107568.</title>
        <authorList>
            <person name="Komaki H."/>
            <person name="Tamura T."/>
        </authorList>
    </citation>
    <scope>NUCLEOTIDE SEQUENCE [LARGE SCALE GENOMIC DNA]</scope>
    <source>
        <strain evidence="1 2">NBRC 107568</strain>
    </source>
</reference>
<dbReference type="AlphaFoldDB" id="A0A8J3SK86"/>
<keyword evidence="2" id="KW-1185">Reference proteome</keyword>
<name>A0A8J3SK86_9ACTN</name>
<comment type="caution">
    <text evidence="1">The sequence shown here is derived from an EMBL/GenBank/DDBJ whole genome shotgun (WGS) entry which is preliminary data.</text>
</comment>
<dbReference type="Proteomes" id="UP000619788">
    <property type="component" value="Unassembled WGS sequence"/>
</dbReference>
<proteinExistence type="predicted"/>
<dbReference type="RefSeq" id="WP_204067897.1">
    <property type="nucleotide sequence ID" value="NZ_BOOJ01000057.1"/>
</dbReference>